<name>A0AAX1N914_9BACT</name>
<organism evidence="2 3">
    <name type="scientific">Flammeovirga yaeyamensis</name>
    <dbReference type="NCBI Taxonomy" id="367791"/>
    <lineage>
        <taxon>Bacteria</taxon>
        <taxon>Pseudomonadati</taxon>
        <taxon>Bacteroidota</taxon>
        <taxon>Cytophagia</taxon>
        <taxon>Cytophagales</taxon>
        <taxon>Flammeovirgaceae</taxon>
        <taxon>Flammeovirga</taxon>
    </lineage>
</organism>
<dbReference type="EMBL" id="CP076132">
    <property type="protein sequence ID" value="QWG03991.1"/>
    <property type="molecule type" value="Genomic_DNA"/>
</dbReference>
<dbReference type="PANTHER" id="PTHR35532:SF5">
    <property type="entry name" value="CARBOHYDRATE-BINDING DOMAIN-CONTAINING PROTEIN"/>
    <property type="match status" value="1"/>
</dbReference>
<dbReference type="Proteomes" id="UP000678679">
    <property type="component" value="Chromosome 1"/>
</dbReference>
<dbReference type="KEGG" id="fya:KMW28_13415"/>
<dbReference type="GO" id="GO:0030246">
    <property type="term" value="F:carbohydrate binding"/>
    <property type="evidence" value="ECO:0007669"/>
    <property type="project" value="InterPro"/>
</dbReference>
<dbReference type="InterPro" id="IPR010502">
    <property type="entry name" value="Carb-bd_dom_fam9"/>
</dbReference>
<reference evidence="2 3" key="1">
    <citation type="submission" date="2021-05" db="EMBL/GenBank/DDBJ databases">
        <title>Comparative genomic studies on the polysaccharide-degrading batcterial strains of the Flammeovirga genus.</title>
        <authorList>
            <person name="Zewei F."/>
            <person name="Zheng Z."/>
            <person name="Yu L."/>
            <person name="Ruyue G."/>
            <person name="Yanhong M."/>
            <person name="Yuanyuan C."/>
            <person name="Jingyan G."/>
            <person name="Wenjun H."/>
        </authorList>
    </citation>
    <scope>NUCLEOTIDE SEQUENCE [LARGE SCALE GENOMIC DNA]</scope>
    <source>
        <strain evidence="2 3">NBRC:100898</strain>
    </source>
</reference>
<dbReference type="GO" id="GO:0016052">
    <property type="term" value="P:carbohydrate catabolic process"/>
    <property type="evidence" value="ECO:0007669"/>
    <property type="project" value="InterPro"/>
</dbReference>
<dbReference type="CDD" id="cd09620">
    <property type="entry name" value="CBM9_like_3"/>
    <property type="match status" value="1"/>
</dbReference>
<dbReference type="GO" id="GO:0004553">
    <property type="term" value="F:hydrolase activity, hydrolyzing O-glycosyl compounds"/>
    <property type="evidence" value="ECO:0007669"/>
    <property type="project" value="InterPro"/>
</dbReference>
<gene>
    <name evidence="2" type="ORF">KMW28_13415</name>
</gene>
<evidence type="ECO:0000313" key="3">
    <source>
        <dbReference type="Proteomes" id="UP000678679"/>
    </source>
</evidence>
<protein>
    <submittedName>
        <fullName evidence="2">Carbohydrate-binding family 9-like protein</fullName>
    </submittedName>
</protein>
<dbReference type="AlphaFoldDB" id="A0AAX1N914"/>
<dbReference type="PANTHER" id="PTHR35532">
    <property type="entry name" value="SIMILAR TO POLYHYDROXYALKANOATE DEPOLYMERASE"/>
    <property type="match status" value="1"/>
</dbReference>
<evidence type="ECO:0000259" key="1">
    <source>
        <dbReference type="Pfam" id="PF06452"/>
    </source>
</evidence>
<sequence length="325" mass="38566">MNVDGAIDEADWEKAEWTDLYVDIEGDHMPMPKYATRTKMLWDENYLYIAAEMEEPHLWSTLTTRDTVIYLDNDFEVFINPIPTSPIYYEFEMNLLNTVWDMMMPKPYRDGGGNMNSWHIKGLKTGVKMFGTLNDPTDVDEKWTLEIAFPLDVLSQEKYHLIYPEEGKRWRINFSRVEWQHEVKDGEYVKKINPDTGRPYPEYNWVWSPQGKINMHMPEQWGYLEFTKNKVGQTKNTEVKETEVERLYRQLYDVYRAQKVYKKAHKKYADSLEELKFTDAFTFKGKTVQPYIIPIPHGYHVVLELPQVKTTLMVNQDSKGEIIKE</sequence>
<accession>A0AAX1N914</accession>
<feature type="domain" description="Carbohydrate-binding" evidence="1">
    <location>
        <begin position="3"/>
        <end position="102"/>
    </location>
</feature>
<dbReference type="Pfam" id="PF06452">
    <property type="entry name" value="CBM9_1"/>
    <property type="match status" value="1"/>
</dbReference>
<keyword evidence="3" id="KW-1185">Reference proteome</keyword>
<proteinExistence type="predicted"/>
<evidence type="ECO:0000313" key="2">
    <source>
        <dbReference type="EMBL" id="QWG03991.1"/>
    </source>
</evidence>
<dbReference type="SUPFAM" id="SSF49344">
    <property type="entry name" value="CBD9-like"/>
    <property type="match status" value="1"/>
</dbReference>
<dbReference type="Gene3D" id="2.60.40.1190">
    <property type="match status" value="1"/>
</dbReference>